<dbReference type="InterPro" id="IPR010633">
    <property type="entry name" value="Phage_lambda_GpZ"/>
</dbReference>
<comment type="caution">
    <text evidence="1">The sequence shown here is derived from an EMBL/GenBank/DDBJ whole genome shotgun (WGS) entry which is preliminary data.</text>
</comment>
<protein>
    <submittedName>
        <fullName evidence="1">Phage tail protein</fullName>
    </submittedName>
</protein>
<dbReference type="EMBL" id="JBHMEP010000006">
    <property type="protein sequence ID" value="MFB9136720.1"/>
    <property type="molecule type" value="Genomic_DNA"/>
</dbReference>
<gene>
    <name evidence="1" type="ORF">ACFFUV_17265</name>
</gene>
<name>A0ABV5HS02_9VIBR</name>
<proteinExistence type="predicted"/>
<evidence type="ECO:0000313" key="1">
    <source>
        <dbReference type="EMBL" id="MFB9136720.1"/>
    </source>
</evidence>
<dbReference type="Proteomes" id="UP001589645">
    <property type="component" value="Unassembled WGS sequence"/>
</dbReference>
<keyword evidence="2" id="KW-1185">Reference proteome</keyword>
<accession>A0ABV5HS02</accession>
<evidence type="ECO:0000313" key="2">
    <source>
        <dbReference type="Proteomes" id="UP001589645"/>
    </source>
</evidence>
<dbReference type="RefSeq" id="WP_390195112.1">
    <property type="nucleotide sequence ID" value="NZ_JBHMEP010000006.1"/>
</dbReference>
<reference evidence="1 2" key="1">
    <citation type="submission" date="2024-09" db="EMBL/GenBank/DDBJ databases">
        <authorList>
            <person name="Sun Q."/>
            <person name="Mori K."/>
        </authorList>
    </citation>
    <scope>NUCLEOTIDE SEQUENCE [LARGE SCALE GENOMIC DNA]</scope>
    <source>
        <strain evidence="1 2">CECT 8064</strain>
    </source>
</reference>
<dbReference type="Pfam" id="PF06763">
    <property type="entry name" value="Minor_tail_Z"/>
    <property type="match status" value="1"/>
</dbReference>
<sequence>MDSNLQALKFDIDLDELHAVQQMLGATDKEFNQAYSRALSRTAVTLNKLGRQLVRDDLKAQSIKSIRNRLQKFRLNKSGKAFDELRLWFGLNDLSVGRLKGKVTRLGTKRKPAGAMFTPASSKLSTYRNDKAFIAKFGKRRSIYSRVGKTRFPIKEGELPIQEAIQVDIEDQIFAQVPEIFLRHFSLDLKGRVSRR</sequence>
<organism evidence="1 2">
    <name type="scientific">Vibrio olivae</name>
    <dbReference type="NCBI Taxonomy" id="1243002"/>
    <lineage>
        <taxon>Bacteria</taxon>
        <taxon>Pseudomonadati</taxon>
        <taxon>Pseudomonadota</taxon>
        <taxon>Gammaproteobacteria</taxon>
        <taxon>Vibrionales</taxon>
        <taxon>Vibrionaceae</taxon>
        <taxon>Vibrio</taxon>
    </lineage>
</organism>